<feature type="signal peptide" evidence="2">
    <location>
        <begin position="1"/>
        <end position="17"/>
    </location>
</feature>
<dbReference type="Proteomes" id="UP000499080">
    <property type="component" value="Unassembled WGS sequence"/>
</dbReference>
<organism evidence="4 5">
    <name type="scientific">Araneus ventricosus</name>
    <name type="common">Orbweaver spider</name>
    <name type="synonym">Epeira ventricosa</name>
    <dbReference type="NCBI Taxonomy" id="182803"/>
    <lineage>
        <taxon>Eukaryota</taxon>
        <taxon>Metazoa</taxon>
        <taxon>Ecdysozoa</taxon>
        <taxon>Arthropoda</taxon>
        <taxon>Chelicerata</taxon>
        <taxon>Arachnida</taxon>
        <taxon>Araneae</taxon>
        <taxon>Araneomorphae</taxon>
        <taxon>Entelegynae</taxon>
        <taxon>Araneoidea</taxon>
        <taxon>Araneidae</taxon>
        <taxon>Araneus</taxon>
    </lineage>
</organism>
<keyword evidence="1" id="KW-0472">Membrane</keyword>
<feature type="domain" description="Neurotransmitter-gated ion-channel transmembrane" evidence="3">
    <location>
        <begin position="49"/>
        <end position="98"/>
    </location>
</feature>
<dbReference type="GO" id="GO:0016020">
    <property type="term" value="C:membrane"/>
    <property type="evidence" value="ECO:0007669"/>
    <property type="project" value="InterPro"/>
</dbReference>
<dbReference type="AlphaFoldDB" id="A0A4Y2T3E7"/>
<keyword evidence="5" id="KW-1185">Reference proteome</keyword>
<keyword evidence="2" id="KW-0732">Signal</keyword>
<dbReference type="GO" id="GO:0006811">
    <property type="term" value="P:monoatomic ion transport"/>
    <property type="evidence" value="ECO:0007669"/>
    <property type="project" value="InterPro"/>
</dbReference>
<dbReference type="InterPro" id="IPR006029">
    <property type="entry name" value="Neurotrans-gated_channel_TM"/>
</dbReference>
<gene>
    <name evidence="4" type="ORF">AVEN_73830_1</name>
</gene>
<comment type="caution">
    <text evidence="4">The sequence shown here is derived from an EMBL/GenBank/DDBJ whole genome shotgun (WGS) entry which is preliminary data.</text>
</comment>
<sequence>MGIPLILALLFFLPSRQIVNYTQLVKKKEQSWWCVVAVEFTASVKVEQYKSQLPPVNYIKAMDIWLFVCILMVFSSLLVFAVSYHIHTRKCKECSKEKKQTPWHQYRLAPTRHRVEKIFDEGERDLLLFFLKLGELFIGIPCISSYKTTLRLGPFPLDDFKVWGLARPVKEGHMTAGEPVLDELGSVLRIIILLENKVTTKRIAAYGRMVFSRMSSY</sequence>
<evidence type="ECO:0000313" key="4">
    <source>
        <dbReference type="EMBL" id="GBN93645.1"/>
    </source>
</evidence>
<feature type="transmembrane region" description="Helical" evidence="1">
    <location>
        <begin position="64"/>
        <end position="86"/>
    </location>
</feature>
<dbReference type="SUPFAM" id="SSF90112">
    <property type="entry name" value="Neurotransmitter-gated ion-channel transmembrane pore"/>
    <property type="match status" value="1"/>
</dbReference>
<proteinExistence type="predicted"/>
<evidence type="ECO:0000313" key="5">
    <source>
        <dbReference type="Proteomes" id="UP000499080"/>
    </source>
</evidence>
<feature type="chain" id="PRO_5021190444" description="Neurotransmitter-gated ion-channel transmembrane domain-containing protein" evidence="2">
    <location>
        <begin position="18"/>
        <end position="217"/>
    </location>
</feature>
<name>A0A4Y2T3E7_ARAVE</name>
<dbReference type="InterPro" id="IPR038050">
    <property type="entry name" value="Neuro_actylchol_rec"/>
</dbReference>
<dbReference type="OrthoDB" id="407674at2759"/>
<dbReference type="Gene3D" id="1.20.58.390">
    <property type="entry name" value="Neurotransmitter-gated ion-channel transmembrane domain"/>
    <property type="match status" value="1"/>
</dbReference>
<protein>
    <recommendedName>
        <fullName evidence="3">Neurotransmitter-gated ion-channel transmembrane domain-containing protein</fullName>
    </recommendedName>
</protein>
<keyword evidence="1" id="KW-1133">Transmembrane helix</keyword>
<dbReference type="Pfam" id="PF02932">
    <property type="entry name" value="Neur_chan_memb"/>
    <property type="match status" value="1"/>
</dbReference>
<evidence type="ECO:0000259" key="3">
    <source>
        <dbReference type="Pfam" id="PF02932"/>
    </source>
</evidence>
<evidence type="ECO:0000256" key="1">
    <source>
        <dbReference type="SAM" id="Phobius"/>
    </source>
</evidence>
<dbReference type="InterPro" id="IPR036719">
    <property type="entry name" value="Neuro-gated_channel_TM_sf"/>
</dbReference>
<reference evidence="4 5" key="1">
    <citation type="journal article" date="2019" name="Sci. Rep.">
        <title>Orb-weaving spider Araneus ventricosus genome elucidates the spidroin gene catalogue.</title>
        <authorList>
            <person name="Kono N."/>
            <person name="Nakamura H."/>
            <person name="Ohtoshi R."/>
            <person name="Moran D.A.P."/>
            <person name="Shinohara A."/>
            <person name="Yoshida Y."/>
            <person name="Fujiwara M."/>
            <person name="Mori M."/>
            <person name="Tomita M."/>
            <person name="Arakawa K."/>
        </authorList>
    </citation>
    <scope>NUCLEOTIDE SEQUENCE [LARGE SCALE GENOMIC DNA]</scope>
</reference>
<dbReference type="EMBL" id="BGPR01025054">
    <property type="protein sequence ID" value="GBN93645.1"/>
    <property type="molecule type" value="Genomic_DNA"/>
</dbReference>
<evidence type="ECO:0000256" key="2">
    <source>
        <dbReference type="SAM" id="SignalP"/>
    </source>
</evidence>
<keyword evidence="1" id="KW-0812">Transmembrane</keyword>
<accession>A0A4Y2T3E7</accession>